<protein>
    <recommendedName>
        <fullName evidence="1">ABM domain-containing protein</fullName>
    </recommendedName>
</protein>
<dbReference type="HOGENOM" id="CLU_127039_1_0_1"/>
<dbReference type="EMBL" id="GG692395">
    <property type="protein sequence ID" value="EER36313.1"/>
    <property type="molecule type" value="Genomic_DNA"/>
</dbReference>
<dbReference type="KEGG" id="ctp:CTRG_01053"/>
<evidence type="ECO:0000313" key="2">
    <source>
        <dbReference type="EMBL" id="EER36313.1"/>
    </source>
</evidence>
<dbReference type="Gene3D" id="3.30.70.100">
    <property type="match status" value="1"/>
</dbReference>
<dbReference type="InterPro" id="IPR052936">
    <property type="entry name" value="Jasmonate_Hydroxylase-like"/>
</dbReference>
<feature type="domain" description="ABM" evidence="1">
    <location>
        <begin position="26"/>
        <end position="85"/>
    </location>
</feature>
<reference evidence="2 3" key="1">
    <citation type="journal article" date="2009" name="Nature">
        <title>Evolution of pathogenicity and sexual reproduction in eight Candida genomes.</title>
        <authorList>
            <person name="Butler G."/>
            <person name="Rasmussen M.D."/>
            <person name="Lin M.F."/>
            <person name="Santos M.A."/>
            <person name="Sakthikumar S."/>
            <person name="Munro C.A."/>
            <person name="Rheinbay E."/>
            <person name="Grabherr M."/>
            <person name="Forche A."/>
            <person name="Reedy J.L."/>
            <person name="Agrafioti I."/>
            <person name="Arnaud M.B."/>
            <person name="Bates S."/>
            <person name="Brown A.J."/>
            <person name="Brunke S."/>
            <person name="Costanzo M.C."/>
            <person name="Fitzpatrick D.A."/>
            <person name="de Groot P.W."/>
            <person name="Harris D."/>
            <person name="Hoyer L.L."/>
            <person name="Hube B."/>
            <person name="Klis F.M."/>
            <person name="Kodira C."/>
            <person name="Lennard N."/>
            <person name="Logue M.E."/>
            <person name="Martin R."/>
            <person name="Neiman A.M."/>
            <person name="Nikolaou E."/>
            <person name="Quail M.A."/>
            <person name="Quinn J."/>
            <person name="Santos M.C."/>
            <person name="Schmitzberger F.F."/>
            <person name="Sherlock G."/>
            <person name="Shah P."/>
            <person name="Silverstein K.A."/>
            <person name="Skrzypek M.S."/>
            <person name="Soll D."/>
            <person name="Staggs R."/>
            <person name="Stansfield I."/>
            <person name="Stumpf M.P."/>
            <person name="Sudbery P.E."/>
            <person name="Srikantha T."/>
            <person name="Zeng Q."/>
            <person name="Berman J."/>
            <person name="Berriman M."/>
            <person name="Heitman J."/>
            <person name="Gow N.A."/>
            <person name="Lorenz M.C."/>
            <person name="Birren B.W."/>
            <person name="Kellis M."/>
            <person name="Cuomo C.A."/>
        </authorList>
    </citation>
    <scope>NUCLEOTIDE SEQUENCE [LARGE SCALE GENOMIC DNA]</scope>
    <source>
        <strain evidence="3">ATCC MYA-3404 / T1</strain>
    </source>
</reference>
<evidence type="ECO:0000313" key="3">
    <source>
        <dbReference type="Proteomes" id="UP000002037"/>
    </source>
</evidence>
<dbReference type="InterPro" id="IPR007138">
    <property type="entry name" value="ABM_dom"/>
</dbReference>
<accession>C5M4R3</accession>
<gene>
    <name evidence="2" type="ORF">CTRG_01053</name>
</gene>
<dbReference type="InterPro" id="IPR011008">
    <property type="entry name" value="Dimeric_a/b-barrel"/>
</dbReference>
<dbReference type="AlphaFoldDB" id="C5M4R3"/>
<dbReference type="RefSeq" id="XP_002546271.1">
    <property type="nucleotide sequence ID" value="XM_002546225.1"/>
</dbReference>
<evidence type="ECO:0000259" key="1">
    <source>
        <dbReference type="Pfam" id="PF03992"/>
    </source>
</evidence>
<dbReference type="SUPFAM" id="SSF54909">
    <property type="entry name" value="Dimeric alpha+beta barrel"/>
    <property type="match status" value="1"/>
</dbReference>
<dbReference type="OrthoDB" id="10263341at2759"/>
<keyword evidence="3" id="KW-1185">Reference proteome</keyword>
<dbReference type="eggNOG" id="ENOG502S9HJ">
    <property type="taxonomic scope" value="Eukaryota"/>
</dbReference>
<dbReference type="GeneID" id="8302125"/>
<dbReference type="PANTHER" id="PTHR37811:SF2">
    <property type="entry name" value="ABM DOMAIN-CONTAINING PROTEIN"/>
    <property type="match status" value="1"/>
</dbReference>
<dbReference type="PANTHER" id="PTHR37811">
    <property type="entry name" value="BLL5343 PROTEIN"/>
    <property type="match status" value="1"/>
</dbReference>
<organism evidence="2 3">
    <name type="scientific">Candida tropicalis (strain ATCC MYA-3404 / T1)</name>
    <name type="common">Yeast</name>
    <dbReference type="NCBI Taxonomy" id="294747"/>
    <lineage>
        <taxon>Eukaryota</taxon>
        <taxon>Fungi</taxon>
        <taxon>Dikarya</taxon>
        <taxon>Ascomycota</taxon>
        <taxon>Saccharomycotina</taxon>
        <taxon>Pichiomycetes</taxon>
        <taxon>Debaryomycetaceae</taxon>
        <taxon>Candida/Lodderomyces clade</taxon>
        <taxon>Candida</taxon>
    </lineage>
</organism>
<dbReference type="VEuPathDB" id="FungiDB:CTRG_01053"/>
<sequence length="112" mass="12875">MGIITQEPPYYMVSFISKFTSDINHEEYSEIAQLMVSLAQKQPGYLGVDSVRDPITTQGITISYWKDKSCILNWKQNIDHQLAQRNGKGKFYSLFQVKIAKVESAYEFNKDA</sequence>
<dbReference type="Proteomes" id="UP000002037">
    <property type="component" value="Unassembled WGS sequence"/>
</dbReference>
<proteinExistence type="predicted"/>
<dbReference type="Pfam" id="PF03992">
    <property type="entry name" value="ABM"/>
    <property type="match status" value="1"/>
</dbReference>
<name>C5M4R3_CANTT</name>